<sequence length="384" mass="45293">MAERSRSRKNVRSSRIKVSPRVQFSPKGRRRIVHSDEEDIHSSEDLVKTFREPIRRPRSDESETYVKRSESDETSVGYVIRNSYQDNQPIGYVMKDQVADQNALPEYVLQSPSTRNVRCQMTTHYVIQPQPEQRKPLRNEQPIRCVTKKQADEEKAVRRQEYLNFQQEYVSYSPETRNVSCQMTTYFVILSHSKHNEQTKTQPEEVVPQPDKPSSRTSTPPTLLPPRDKSPDNIEIININNFKSLYPKSPDESKKYINSTPTTDTAEPHKPKDQFEYCIDLRPHVQILEKKSRTIDKDRIEPQPKKKIDDDIVTVGGGWNTMDDYMERHDPVQGFVYKREHLKNSDLPENRKKFYGFKSIYKYPQYKSAYHFYKSKCFFKILDK</sequence>
<accession>A0A8S3UJ50</accession>
<keyword evidence="4" id="KW-1185">Reference proteome</keyword>
<dbReference type="Pfam" id="PF02187">
    <property type="entry name" value="GAS2"/>
    <property type="match status" value="1"/>
</dbReference>
<proteinExistence type="predicted"/>
<evidence type="ECO:0000259" key="2">
    <source>
        <dbReference type="Pfam" id="PF02187"/>
    </source>
</evidence>
<evidence type="ECO:0000256" key="1">
    <source>
        <dbReference type="SAM" id="MobiDB-lite"/>
    </source>
</evidence>
<feature type="domain" description="GAR" evidence="2">
    <location>
        <begin position="312"/>
        <end position="333"/>
    </location>
</feature>
<dbReference type="GO" id="GO:0008017">
    <property type="term" value="F:microtubule binding"/>
    <property type="evidence" value="ECO:0007669"/>
    <property type="project" value="InterPro"/>
</dbReference>
<gene>
    <name evidence="3" type="ORF">MEDL_54528</name>
</gene>
<feature type="region of interest" description="Disordered" evidence="1">
    <location>
        <begin position="195"/>
        <end position="234"/>
    </location>
</feature>
<feature type="compositionally biased region" description="Basic residues" evidence="1">
    <location>
        <begin position="1"/>
        <end position="15"/>
    </location>
</feature>
<evidence type="ECO:0000313" key="3">
    <source>
        <dbReference type="EMBL" id="CAG2242334.1"/>
    </source>
</evidence>
<dbReference type="InterPro" id="IPR003108">
    <property type="entry name" value="GAR_dom"/>
</dbReference>
<feature type="region of interest" description="Disordered" evidence="1">
    <location>
        <begin position="248"/>
        <end position="271"/>
    </location>
</feature>
<feature type="compositionally biased region" description="Polar residues" evidence="1">
    <location>
        <begin position="256"/>
        <end position="265"/>
    </location>
</feature>
<dbReference type="EMBL" id="CAJPWZ010002654">
    <property type="protein sequence ID" value="CAG2242334.1"/>
    <property type="molecule type" value="Genomic_DNA"/>
</dbReference>
<organism evidence="3 4">
    <name type="scientific">Mytilus edulis</name>
    <name type="common">Blue mussel</name>
    <dbReference type="NCBI Taxonomy" id="6550"/>
    <lineage>
        <taxon>Eukaryota</taxon>
        <taxon>Metazoa</taxon>
        <taxon>Spiralia</taxon>
        <taxon>Lophotrochozoa</taxon>
        <taxon>Mollusca</taxon>
        <taxon>Bivalvia</taxon>
        <taxon>Autobranchia</taxon>
        <taxon>Pteriomorphia</taxon>
        <taxon>Mytilida</taxon>
        <taxon>Mytiloidea</taxon>
        <taxon>Mytilidae</taxon>
        <taxon>Mytilinae</taxon>
        <taxon>Mytilus</taxon>
    </lineage>
</organism>
<reference evidence="3" key="1">
    <citation type="submission" date="2021-03" db="EMBL/GenBank/DDBJ databases">
        <authorList>
            <person name="Bekaert M."/>
        </authorList>
    </citation>
    <scope>NUCLEOTIDE SEQUENCE</scope>
</reference>
<dbReference type="OrthoDB" id="10373885at2759"/>
<protein>
    <recommendedName>
        <fullName evidence="2">GAR domain-containing protein</fullName>
    </recommendedName>
</protein>
<dbReference type="Proteomes" id="UP000683360">
    <property type="component" value="Unassembled WGS sequence"/>
</dbReference>
<feature type="region of interest" description="Disordered" evidence="1">
    <location>
        <begin position="1"/>
        <end position="72"/>
    </location>
</feature>
<dbReference type="AlphaFoldDB" id="A0A8S3UJ50"/>
<feature type="compositionally biased region" description="Basic and acidic residues" evidence="1">
    <location>
        <begin position="40"/>
        <end position="71"/>
    </location>
</feature>
<comment type="caution">
    <text evidence="3">The sequence shown here is derived from an EMBL/GenBank/DDBJ whole genome shotgun (WGS) entry which is preliminary data.</text>
</comment>
<name>A0A8S3UJ50_MYTED</name>
<evidence type="ECO:0000313" key="4">
    <source>
        <dbReference type="Proteomes" id="UP000683360"/>
    </source>
</evidence>